<evidence type="ECO:0000313" key="2">
    <source>
        <dbReference type="Proteomes" id="UP000183812"/>
    </source>
</evidence>
<name>A0A1G7H1K7_RHOCA</name>
<accession>A0A1G7H1K7</accession>
<gene>
    <name evidence="1" type="ORF">SAMN04244550_01366</name>
</gene>
<sequence length="61" mass="6854">MFLSDKQTGERYSVSRVTVWRWRKADPTFPAPVQLSPGCVRWRLSDLEAWEAAKAAATSAA</sequence>
<dbReference type="EMBL" id="FNAY01000005">
    <property type="protein sequence ID" value="SDE94029.1"/>
    <property type="molecule type" value="Genomic_DNA"/>
</dbReference>
<proteinExistence type="predicted"/>
<dbReference type="AlphaFoldDB" id="A0A1G7H1K7"/>
<organism evidence="1 2">
    <name type="scientific">Rhodobacter capsulatus</name>
    <name type="common">Rhodopseudomonas capsulata</name>
    <dbReference type="NCBI Taxonomy" id="1061"/>
    <lineage>
        <taxon>Bacteria</taxon>
        <taxon>Pseudomonadati</taxon>
        <taxon>Pseudomonadota</taxon>
        <taxon>Alphaproteobacteria</taxon>
        <taxon>Rhodobacterales</taxon>
        <taxon>Rhodobacter group</taxon>
        <taxon>Rhodobacter</taxon>
    </lineage>
</organism>
<dbReference type="OrthoDB" id="8452166at2"/>
<reference evidence="1 2" key="1">
    <citation type="submission" date="2016-10" db="EMBL/GenBank/DDBJ databases">
        <authorList>
            <person name="de Groot N.N."/>
        </authorList>
    </citation>
    <scope>NUCLEOTIDE SEQUENCE [LARGE SCALE GENOMIC DNA]</scope>
    <source>
        <strain evidence="2">DSM 938 / 37b4</strain>
    </source>
</reference>
<dbReference type="SUPFAM" id="SSF46955">
    <property type="entry name" value="Putative DNA-binding domain"/>
    <property type="match status" value="1"/>
</dbReference>
<dbReference type="Proteomes" id="UP000183812">
    <property type="component" value="Unassembled WGS sequence"/>
</dbReference>
<dbReference type="InterPro" id="IPR010260">
    <property type="entry name" value="AlpA"/>
</dbReference>
<dbReference type="InterPro" id="IPR009061">
    <property type="entry name" value="DNA-bd_dom_put_sf"/>
</dbReference>
<evidence type="ECO:0000313" key="1">
    <source>
        <dbReference type="EMBL" id="SDE94029.1"/>
    </source>
</evidence>
<dbReference type="RefSeq" id="WP_065118308.1">
    <property type="nucleotide sequence ID" value="NZ_CP061202.1"/>
</dbReference>
<dbReference type="Pfam" id="PF05930">
    <property type="entry name" value="Phage_AlpA"/>
    <property type="match status" value="1"/>
</dbReference>
<protein>
    <submittedName>
        <fullName evidence="1">Transcriptional regulator, AlpA family</fullName>
    </submittedName>
</protein>